<dbReference type="SMART" id="SM00304">
    <property type="entry name" value="HAMP"/>
    <property type="match status" value="1"/>
</dbReference>
<keyword evidence="10" id="KW-0812">Transmembrane</keyword>
<gene>
    <name evidence="13" type="ordered locus">Hoch_6820</name>
</gene>
<keyword evidence="5" id="KW-0808">Transferase</keyword>
<dbReference type="RefSeq" id="WP_012831876.1">
    <property type="nucleotide sequence ID" value="NC_013440.1"/>
</dbReference>
<keyword evidence="14" id="KW-1185">Reference proteome</keyword>
<dbReference type="KEGG" id="hoh:Hoch_6820"/>
<dbReference type="AlphaFoldDB" id="D0LUG1"/>
<dbReference type="HOGENOM" id="CLU_000445_89_29_7"/>
<dbReference type="eggNOG" id="COG4191">
    <property type="taxonomic scope" value="Bacteria"/>
</dbReference>
<dbReference type="EMBL" id="CP001804">
    <property type="protein sequence ID" value="ACY19284.1"/>
    <property type="molecule type" value="Genomic_DNA"/>
</dbReference>
<dbReference type="CDD" id="cd06225">
    <property type="entry name" value="HAMP"/>
    <property type="match status" value="1"/>
</dbReference>
<feature type="domain" description="Histidine kinase" evidence="11">
    <location>
        <begin position="304"/>
        <end position="526"/>
    </location>
</feature>
<evidence type="ECO:0000256" key="6">
    <source>
        <dbReference type="ARBA" id="ARBA00022741"/>
    </source>
</evidence>
<dbReference type="PRINTS" id="PR00344">
    <property type="entry name" value="BCTRLSENSOR"/>
</dbReference>
<evidence type="ECO:0000259" key="12">
    <source>
        <dbReference type="PROSITE" id="PS50885"/>
    </source>
</evidence>
<keyword evidence="6" id="KW-0547">Nucleotide-binding</keyword>
<dbReference type="SUPFAM" id="SSF47384">
    <property type="entry name" value="Homodimeric domain of signal transducing histidine kinase"/>
    <property type="match status" value="1"/>
</dbReference>
<dbReference type="Gene3D" id="1.10.287.130">
    <property type="match status" value="1"/>
</dbReference>
<evidence type="ECO:0000256" key="4">
    <source>
        <dbReference type="ARBA" id="ARBA00022553"/>
    </source>
</evidence>
<keyword evidence="8" id="KW-0067">ATP-binding</keyword>
<dbReference type="Proteomes" id="UP000001880">
    <property type="component" value="Chromosome"/>
</dbReference>
<protein>
    <recommendedName>
        <fullName evidence="3">histidine kinase</fullName>
        <ecNumber evidence="3">2.7.13.3</ecNumber>
    </recommendedName>
</protein>
<dbReference type="PANTHER" id="PTHR43065">
    <property type="entry name" value="SENSOR HISTIDINE KINASE"/>
    <property type="match status" value="1"/>
</dbReference>
<dbReference type="CDD" id="cd00082">
    <property type="entry name" value="HisKA"/>
    <property type="match status" value="1"/>
</dbReference>
<evidence type="ECO:0000313" key="13">
    <source>
        <dbReference type="EMBL" id="ACY19284.1"/>
    </source>
</evidence>
<dbReference type="Gene3D" id="3.30.565.10">
    <property type="entry name" value="Histidine kinase-like ATPase, C-terminal domain"/>
    <property type="match status" value="1"/>
</dbReference>
<organism evidence="13 14">
    <name type="scientific">Haliangium ochraceum (strain DSM 14365 / JCM 11303 / SMP-2)</name>
    <dbReference type="NCBI Taxonomy" id="502025"/>
    <lineage>
        <taxon>Bacteria</taxon>
        <taxon>Pseudomonadati</taxon>
        <taxon>Myxococcota</taxon>
        <taxon>Polyangia</taxon>
        <taxon>Haliangiales</taxon>
        <taxon>Kofleriaceae</taxon>
        <taxon>Haliangium</taxon>
    </lineage>
</organism>
<dbReference type="InterPro" id="IPR036890">
    <property type="entry name" value="HATPase_C_sf"/>
</dbReference>
<dbReference type="InterPro" id="IPR004358">
    <property type="entry name" value="Sig_transdc_His_kin-like_C"/>
</dbReference>
<dbReference type="InterPro" id="IPR005467">
    <property type="entry name" value="His_kinase_dom"/>
</dbReference>
<evidence type="ECO:0000313" key="14">
    <source>
        <dbReference type="Proteomes" id="UP000001880"/>
    </source>
</evidence>
<dbReference type="Pfam" id="PF02518">
    <property type="entry name" value="HATPase_c"/>
    <property type="match status" value="1"/>
</dbReference>
<evidence type="ECO:0000259" key="11">
    <source>
        <dbReference type="PROSITE" id="PS50109"/>
    </source>
</evidence>
<keyword evidence="7 13" id="KW-0418">Kinase</keyword>
<dbReference type="SUPFAM" id="SSF55874">
    <property type="entry name" value="ATPase domain of HSP90 chaperone/DNA topoisomerase II/histidine kinase"/>
    <property type="match status" value="1"/>
</dbReference>
<reference evidence="13 14" key="1">
    <citation type="journal article" date="2010" name="Stand. Genomic Sci.">
        <title>Complete genome sequence of Haliangium ochraceum type strain (SMP-2).</title>
        <authorList>
            <consortium name="US DOE Joint Genome Institute (JGI-PGF)"/>
            <person name="Ivanova N."/>
            <person name="Daum C."/>
            <person name="Lang E."/>
            <person name="Abt B."/>
            <person name="Kopitz M."/>
            <person name="Saunders E."/>
            <person name="Lapidus A."/>
            <person name="Lucas S."/>
            <person name="Glavina Del Rio T."/>
            <person name="Nolan M."/>
            <person name="Tice H."/>
            <person name="Copeland A."/>
            <person name="Cheng J.F."/>
            <person name="Chen F."/>
            <person name="Bruce D."/>
            <person name="Goodwin L."/>
            <person name="Pitluck S."/>
            <person name="Mavromatis K."/>
            <person name="Pati A."/>
            <person name="Mikhailova N."/>
            <person name="Chen A."/>
            <person name="Palaniappan K."/>
            <person name="Land M."/>
            <person name="Hauser L."/>
            <person name="Chang Y.J."/>
            <person name="Jeffries C.D."/>
            <person name="Detter J.C."/>
            <person name="Brettin T."/>
            <person name="Rohde M."/>
            <person name="Goker M."/>
            <person name="Bristow J."/>
            <person name="Markowitz V."/>
            <person name="Eisen J.A."/>
            <person name="Hugenholtz P."/>
            <person name="Kyrpides N.C."/>
            <person name="Klenk H.P."/>
        </authorList>
    </citation>
    <scope>NUCLEOTIDE SEQUENCE [LARGE SCALE GENOMIC DNA]</scope>
    <source>
        <strain evidence="14">DSM 14365 / CIP 107738 / JCM 11303 / AJ 13395 / SMP-2</strain>
    </source>
</reference>
<dbReference type="PROSITE" id="PS50109">
    <property type="entry name" value="HIS_KIN"/>
    <property type="match status" value="1"/>
</dbReference>
<feature type="domain" description="HAMP" evidence="12">
    <location>
        <begin position="235"/>
        <end position="287"/>
    </location>
</feature>
<dbReference type="Gene3D" id="6.10.340.10">
    <property type="match status" value="1"/>
</dbReference>
<sequence length="532" mass="59101">MRIPLLRSLSGRILLGFLILTLTFATISASIVLNMVLLGGQIRLIRTGYLPLALETKNLDEKQDILWSYLSDELPGETAPARAERRLVRHTRERAKSLRDTEKVLDELGELSTGLERRITETRRQVARIGDTASALEDDYRLLQTVPPLDSMAVMRDRSPAETAEYERSRDTLEAVIARESELRAQIKFLARQQSDQAKQIALTVERNEQNLRMFALLLGIAAVLIGLAVTAWATLTLRPLKRLRMGARHIARGEYQRRIDENGPTEVADLAREFNVMGHAIEERERELVRSERLIAVGKMSAVITHEVRNPLSSIGLNTELLTELVDEGFAEREDELAEEARSLCAAITTEVDRLAAITEEYLQFARLPKPKLQVERVDQIARSLVDFEREQLALRGAELCAELAAEDAAARVDDGQMRQALLNLVRNAADAVEAVGGGRVTVATRSTRDDEGEWVEIRVSDTGAGIAPEVEPKLYEPFFSTKQGGTGLGLALTHQIIREHGGHLRVEAGPERGATFVIALPAIAPEQDLV</sequence>
<keyword evidence="4" id="KW-0597">Phosphoprotein</keyword>
<dbReference type="Pfam" id="PF00672">
    <property type="entry name" value="HAMP"/>
    <property type="match status" value="1"/>
</dbReference>
<evidence type="ECO:0000256" key="9">
    <source>
        <dbReference type="ARBA" id="ARBA00023012"/>
    </source>
</evidence>
<dbReference type="InterPro" id="IPR003660">
    <property type="entry name" value="HAMP_dom"/>
</dbReference>
<keyword evidence="9" id="KW-0902">Two-component regulatory system</keyword>
<comment type="catalytic activity">
    <reaction evidence="1">
        <text>ATP + protein L-histidine = ADP + protein N-phospho-L-histidine.</text>
        <dbReference type="EC" id="2.7.13.3"/>
    </reaction>
</comment>
<proteinExistence type="predicted"/>
<dbReference type="InterPro" id="IPR003661">
    <property type="entry name" value="HisK_dim/P_dom"/>
</dbReference>
<dbReference type="SUPFAM" id="SSF158472">
    <property type="entry name" value="HAMP domain-like"/>
    <property type="match status" value="1"/>
</dbReference>
<dbReference type="SMART" id="SM00388">
    <property type="entry name" value="HisKA"/>
    <property type="match status" value="1"/>
</dbReference>
<evidence type="ECO:0000256" key="1">
    <source>
        <dbReference type="ARBA" id="ARBA00000085"/>
    </source>
</evidence>
<dbReference type="PROSITE" id="PS50885">
    <property type="entry name" value="HAMP"/>
    <property type="match status" value="1"/>
</dbReference>
<name>D0LUG1_HALO1</name>
<evidence type="ECO:0000256" key="7">
    <source>
        <dbReference type="ARBA" id="ARBA00022777"/>
    </source>
</evidence>
<evidence type="ECO:0000256" key="10">
    <source>
        <dbReference type="SAM" id="Phobius"/>
    </source>
</evidence>
<evidence type="ECO:0000256" key="3">
    <source>
        <dbReference type="ARBA" id="ARBA00012438"/>
    </source>
</evidence>
<keyword evidence="10" id="KW-1133">Transmembrane helix</keyword>
<evidence type="ECO:0000256" key="2">
    <source>
        <dbReference type="ARBA" id="ARBA00004370"/>
    </source>
</evidence>
<evidence type="ECO:0000256" key="5">
    <source>
        <dbReference type="ARBA" id="ARBA00022679"/>
    </source>
</evidence>
<dbReference type="GO" id="GO:0000155">
    <property type="term" value="F:phosphorelay sensor kinase activity"/>
    <property type="evidence" value="ECO:0007669"/>
    <property type="project" value="InterPro"/>
</dbReference>
<dbReference type="InterPro" id="IPR036097">
    <property type="entry name" value="HisK_dim/P_sf"/>
</dbReference>
<accession>D0LUG1</accession>
<dbReference type="GO" id="GO:0016020">
    <property type="term" value="C:membrane"/>
    <property type="evidence" value="ECO:0007669"/>
    <property type="project" value="UniProtKB-SubCell"/>
</dbReference>
<dbReference type="EC" id="2.7.13.3" evidence="3"/>
<dbReference type="GO" id="GO:0005524">
    <property type="term" value="F:ATP binding"/>
    <property type="evidence" value="ECO:0007669"/>
    <property type="project" value="UniProtKB-KW"/>
</dbReference>
<dbReference type="STRING" id="502025.Hoch_6820"/>
<dbReference type="PANTHER" id="PTHR43065:SF10">
    <property type="entry name" value="PEROXIDE STRESS-ACTIVATED HISTIDINE KINASE MAK3"/>
    <property type="match status" value="1"/>
</dbReference>
<dbReference type="Pfam" id="PF00512">
    <property type="entry name" value="HisKA"/>
    <property type="match status" value="1"/>
</dbReference>
<feature type="transmembrane region" description="Helical" evidence="10">
    <location>
        <begin position="214"/>
        <end position="236"/>
    </location>
</feature>
<dbReference type="InterPro" id="IPR003594">
    <property type="entry name" value="HATPase_dom"/>
</dbReference>
<dbReference type="SMART" id="SM00387">
    <property type="entry name" value="HATPase_c"/>
    <property type="match status" value="1"/>
</dbReference>
<evidence type="ECO:0000256" key="8">
    <source>
        <dbReference type="ARBA" id="ARBA00022840"/>
    </source>
</evidence>
<keyword evidence="10" id="KW-0472">Membrane</keyword>
<comment type="subcellular location">
    <subcellularLocation>
        <location evidence="2">Membrane</location>
    </subcellularLocation>
</comment>